<dbReference type="OrthoDB" id="2323347at2"/>
<evidence type="ECO:0008006" key="3">
    <source>
        <dbReference type="Google" id="ProtNLM"/>
    </source>
</evidence>
<evidence type="ECO:0000313" key="2">
    <source>
        <dbReference type="Proteomes" id="UP000051790"/>
    </source>
</evidence>
<dbReference type="RefSeq" id="WP_054715584.1">
    <property type="nucleotide sequence ID" value="NZ_AZEU01000232.1"/>
</dbReference>
<evidence type="ECO:0000313" key="1">
    <source>
        <dbReference type="EMBL" id="KRL42191.1"/>
    </source>
</evidence>
<organism evidence="1 2">
    <name type="scientific">Lacticaseibacillus manihotivorans DSM 13343 = JCM 12514</name>
    <dbReference type="NCBI Taxonomy" id="1423769"/>
    <lineage>
        <taxon>Bacteria</taxon>
        <taxon>Bacillati</taxon>
        <taxon>Bacillota</taxon>
        <taxon>Bacilli</taxon>
        <taxon>Lactobacillales</taxon>
        <taxon>Lactobacillaceae</taxon>
        <taxon>Lacticaseibacillus</taxon>
    </lineage>
</organism>
<keyword evidence="2" id="KW-1185">Reference proteome</keyword>
<name>A0A0R1QC21_9LACO</name>
<gene>
    <name evidence="1" type="ORF">FD01_GL001941</name>
</gene>
<accession>A0A0R1QC21</accession>
<reference evidence="1 2" key="1">
    <citation type="journal article" date="2015" name="Genome Announc.">
        <title>Expanding the biotechnology potential of lactobacilli through comparative genomics of 213 strains and associated genera.</title>
        <authorList>
            <person name="Sun Z."/>
            <person name="Harris H.M."/>
            <person name="McCann A."/>
            <person name="Guo C."/>
            <person name="Argimon S."/>
            <person name="Zhang W."/>
            <person name="Yang X."/>
            <person name="Jeffery I.B."/>
            <person name="Cooney J.C."/>
            <person name="Kagawa T.F."/>
            <person name="Liu W."/>
            <person name="Song Y."/>
            <person name="Salvetti E."/>
            <person name="Wrobel A."/>
            <person name="Rasinkangas P."/>
            <person name="Parkhill J."/>
            <person name="Rea M.C."/>
            <person name="O'Sullivan O."/>
            <person name="Ritari J."/>
            <person name="Douillard F.P."/>
            <person name="Paul Ross R."/>
            <person name="Yang R."/>
            <person name="Briner A.E."/>
            <person name="Felis G.E."/>
            <person name="de Vos W.M."/>
            <person name="Barrangou R."/>
            <person name="Klaenhammer T.R."/>
            <person name="Caufield P.W."/>
            <person name="Cui Y."/>
            <person name="Zhang H."/>
            <person name="O'Toole P.W."/>
        </authorList>
    </citation>
    <scope>NUCLEOTIDE SEQUENCE [LARGE SCALE GENOMIC DNA]</scope>
    <source>
        <strain evidence="1 2">DSM 13343</strain>
    </source>
</reference>
<dbReference type="AlphaFoldDB" id="A0A0R1QC21"/>
<dbReference type="PATRIC" id="fig|1423769.4.peg.2090"/>
<dbReference type="Proteomes" id="UP000051790">
    <property type="component" value="Unassembled WGS sequence"/>
</dbReference>
<protein>
    <recommendedName>
        <fullName evidence="3">DUF2922 domain-containing protein</fullName>
    </recommendedName>
</protein>
<sequence>MNNYVISLVYTNGANVKNTFRISGLTKEITEINALQALQQLPEIGGFVDATGEALFVNPIEADVTQTIKTIYKL</sequence>
<comment type="caution">
    <text evidence="1">The sequence shown here is derived from an EMBL/GenBank/DDBJ whole genome shotgun (WGS) entry which is preliminary data.</text>
</comment>
<proteinExistence type="predicted"/>
<dbReference type="EMBL" id="AZEU01000232">
    <property type="protein sequence ID" value="KRL42191.1"/>
    <property type="molecule type" value="Genomic_DNA"/>
</dbReference>